<organism evidence="2 3">
    <name type="scientific">Prevotella brunnea</name>
    <dbReference type="NCBI Taxonomy" id="2508867"/>
    <lineage>
        <taxon>Bacteria</taxon>
        <taxon>Pseudomonadati</taxon>
        <taxon>Bacteroidota</taxon>
        <taxon>Bacteroidia</taxon>
        <taxon>Bacteroidales</taxon>
        <taxon>Prevotellaceae</taxon>
        <taxon>Prevotella</taxon>
    </lineage>
</organism>
<dbReference type="PROSITE" id="PS50293">
    <property type="entry name" value="TPR_REGION"/>
    <property type="match status" value="1"/>
</dbReference>
<accession>A0A5C8GM28</accession>
<dbReference type="InterPro" id="IPR011990">
    <property type="entry name" value="TPR-like_helical_dom_sf"/>
</dbReference>
<dbReference type="AlphaFoldDB" id="A0A5C8GM28"/>
<dbReference type="SMART" id="SM00028">
    <property type="entry name" value="TPR"/>
    <property type="match status" value="1"/>
</dbReference>
<dbReference type="RefSeq" id="WP_130830427.1">
    <property type="nucleotide sequence ID" value="NZ_SDIK01000013.1"/>
</dbReference>
<evidence type="ECO:0000313" key="2">
    <source>
        <dbReference type="EMBL" id="TXJ63020.1"/>
    </source>
</evidence>
<dbReference type="EMBL" id="SDIK01000013">
    <property type="protein sequence ID" value="TXJ63020.1"/>
    <property type="molecule type" value="Genomic_DNA"/>
</dbReference>
<name>A0A5C8GM28_9BACT</name>
<evidence type="ECO:0000313" key="3">
    <source>
        <dbReference type="Proteomes" id="UP000321612"/>
    </source>
</evidence>
<dbReference type="Gene3D" id="1.25.40.10">
    <property type="entry name" value="Tetratricopeptide repeat domain"/>
    <property type="match status" value="1"/>
</dbReference>
<dbReference type="Proteomes" id="UP000321612">
    <property type="component" value="Unassembled WGS sequence"/>
</dbReference>
<feature type="repeat" description="TPR" evidence="1">
    <location>
        <begin position="3"/>
        <end position="36"/>
    </location>
</feature>
<dbReference type="Pfam" id="PF13414">
    <property type="entry name" value="TPR_11"/>
    <property type="match status" value="1"/>
</dbReference>
<dbReference type="SUPFAM" id="SSF48452">
    <property type="entry name" value="TPR-like"/>
    <property type="match status" value="1"/>
</dbReference>
<keyword evidence="3" id="KW-1185">Reference proteome</keyword>
<sequence>MTAEEYFKVGNEYRKRGDFMNAMNQYMEAIALDPNSPAVEAKRMLEDIFNFYHKDAYNP</sequence>
<dbReference type="InterPro" id="IPR019734">
    <property type="entry name" value="TPR_rpt"/>
</dbReference>
<keyword evidence="1" id="KW-0802">TPR repeat</keyword>
<dbReference type="OrthoDB" id="1122525at2"/>
<comment type="caution">
    <text evidence="2">The sequence shown here is derived from an EMBL/GenBank/DDBJ whole genome shotgun (WGS) entry which is preliminary data.</text>
</comment>
<reference evidence="3" key="1">
    <citation type="submission" date="2019-05" db="EMBL/GenBank/DDBJ databases">
        <title>Prevotella brunnea sp. nov., isolated from a wound of a patient.</title>
        <authorList>
            <person name="Buhl M."/>
        </authorList>
    </citation>
    <scope>NUCLEOTIDE SEQUENCE [LARGE SCALE GENOMIC DNA]</scope>
    <source>
        <strain evidence="3">A2672</strain>
    </source>
</reference>
<dbReference type="PROSITE" id="PS50005">
    <property type="entry name" value="TPR"/>
    <property type="match status" value="1"/>
</dbReference>
<evidence type="ECO:0000256" key="1">
    <source>
        <dbReference type="PROSITE-ProRule" id="PRU00339"/>
    </source>
</evidence>
<proteinExistence type="predicted"/>
<protein>
    <submittedName>
        <fullName evidence="2">Tetratricopeptide repeat protein</fullName>
    </submittedName>
</protein>
<gene>
    <name evidence="2" type="ORF">ETF27_01895</name>
</gene>